<dbReference type="HOGENOM" id="CLU_3270719_0_0_11"/>
<evidence type="ECO:0000313" key="2">
    <source>
        <dbReference type="EMBL" id="ACY20689.1"/>
    </source>
</evidence>
<dbReference type="EMBL" id="CP001802">
    <property type="protein sequence ID" value="ACY20689.1"/>
    <property type="molecule type" value="Genomic_DNA"/>
</dbReference>
<feature type="compositionally biased region" description="Basic residues" evidence="1">
    <location>
        <begin position="24"/>
        <end position="34"/>
    </location>
</feature>
<dbReference type="AlphaFoldDB" id="D0L6D2"/>
<accession>D0L6D2</accession>
<proteinExistence type="predicted"/>
<keyword evidence="3" id="KW-1185">Reference proteome</keyword>
<gene>
    <name evidence="2" type="ordered locus">Gbro_1407</name>
</gene>
<sequence>MPQQQRPGNRFDGGPQGRPDGRRQPRRPAPRRRPWLGFFGS</sequence>
<feature type="region of interest" description="Disordered" evidence="1">
    <location>
        <begin position="1"/>
        <end position="41"/>
    </location>
</feature>
<name>D0L6D2_GORB4</name>
<organism evidence="2 3">
    <name type="scientific">Gordonia bronchialis (strain ATCC 25592 / DSM 43247 / BCRC 13721 / JCM 3198 / KCTC 3076 / NBRC 16047 / NCTC 10667)</name>
    <name type="common">Rhodococcus bronchialis</name>
    <dbReference type="NCBI Taxonomy" id="526226"/>
    <lineage>
        <taxon>Bacteria</taxon>
        <taxon>Bacillati</taxon>
        <taxon>Actinomycetota</taxon>
        <taxon>Actinomycetes</taxon>
        <taxon>Mycobacteriales</taxon>
        <taxon>Gordoniaceae</taxon>
        <taxon>Gordonia</taxon>
    </lineage>
</organism>
<evidence type="ECO:0000313" key="3">
    <source>
        <dbReference type="Proteomes" id="UP000001219"/>
    </source>
</evidence>
<dbReference type="RefSeq" id="WP_012833257.1">
    <property type="nucleotide sequence ID" value="NC_013441.1"/>
</dbReference>
<dbReference type="KEGG" id="gbr:Gbro_1407"/>
<dbReference type="Proteomes" id="UP000001219">
    <property type="component" value="Chromosome"/>
</dbReference>
<reference evidence="2 3" key="2">
    <citation type="journal article" date="2010" name="Stand. Genomic Sci.">
        <title>Complete genome sequence of Gordonia bronchialis type strain (3410).</title>
        <authorList>
            <person name="Ivanova N."/>
            <person name="Sikorski J."/>
            <person name="Jando M."/>
            <person name="Lapidus A."/>
            <person name="Nolan M."/>
            <person name="Lucas S."/>
            <person name="Del Rio T.G."/>
            <person name="Tice H."/>
            <person name="Copeland A."/>
            <person name="Cheng J.F."/>
            <person name="Chen F."/>
            <person name="Bruce D."/>
            <person name="Goodwin L."/>
            <person name="Pitluck S."/>
            <person name="Mavromatis K."/>
            <person name="Ovchinnikova G."/>
            <person name="Pati A."/>
            <person name="Chen A."/>
            <person name="Palaniappan K."/>
            <person name="Land M."/>
            <person name="Hauser L."/>
            <person name="Chang Y.J."/>
            <person name="Jeffries C.D."/>
            <person name="Chain P."/>
            <person name="Saunders E."/>
            <person name="Han C."/>
            <person name="Detter J.C."/>
            <person name="Brettin T."/>
            <person name="Rohde M."/>
            <person name="Goker M."/>
            <person name="Bristow J."/>
            <person name="Eisen J.A."/>
            <person name="Markowitz V."/>
            <person name="Hugenholtz P."/>
            <person name="Klenk H.P."/>
            <person name="Kyrpides N.C."/>
        </authorList>
    </citation>
    <scope>NUCLEOTIDE SEQUENCE [LARGE SCALE GENOMIC DNA]</scope>
    <source>
        <strain evidence="3">ATCC 25592 / DSM 43247 / BCRC 13721 / JCM 3198 / KCTC 3076 / NBRC 16047 / NCTC 10667</strain>
    </source>
</reference>
<protein>
    <submittedName>
        <fullName evidence="2">Uncharacterized protein</fullName>
    </submittedName>
</protein>
<evidence type="ECO:0000256" key="1">
    <source>
        <dbReference type="SAM" id="MobiDB-lite"/>
    </source>
</evidence>
<reference evidence="3" key="1">
    <citation type="submission" date="2009-10" db="EMBL/GenBank/DDBJ databases">
        <title>The complete chromosome of Gordonia bronchialis DSM 43247.</title>
        <authorList>
            <consortium name="US DOE Joint Genome Institute (JGI-PGF)"/>
            <person name="Lucas S."/>
            <person name="Copeland A."/>
            <person name="Lapidus A."/>
            <person name="Glavina del Rio T."/>
            <person name="Dalin E."/>
            <person name="Tice H."/>
            <person name="Bruce D."/>
            <person name="Goodwin L."/>
            <person name="Pitluck S."/>
            <person name="Kyrpides N."/>
            <person name="Mavromatis K."/>
            <person name="Ivanova N."/>
            <person name="Ovchinnikova G."/>
            <person name="Saunders E."/>
            <person name="Brettin T."/>
            <person name="Detter J.C."/>
            <person name="Han C."/>
            <person name="Larimer F."/>
            <person name="Land M."/>
            <person name="Hauser L."/>
            <person name="Markowitz V."/>
            <person name="Cheng J.-F."/>
            <person name="Hugenholtz P."/>
            <person name="Woyke T."/>
            <person name="Wu D."/>
            <person name="Jando M."/>
            <person name="Schneider S."/>
            <person name="Goeker M."/>
            <person name="Klenk H.-P."/>
            <person name="Eisen J.A."/>
        </authorList>
    </citation>
    <scope>NUCLEOTIDE SEQUENCE [LARGE SCALE GENOMIC DNA]</scope>
    <source>
        <strain evidence="3">ATCC 25592 / DSM 43247 / BCRC 13721 / JCM 3198 / KCTC 3076 / NBRC 16047 / NCTC 10667</strain>
    </source>
</reference>